<evidence type="ECO:0000256" key="1">
    <source>
        <dbReference type="ARBA" id="ARBA00004123"/>
    </source>
</evidence>
<feature type="domain" description="DNA replication complex GINS protein PSF1 C-terminal" evidence="7">
    <location>
        <begin position="177"/>
        <end position="228"/>
    </location>
</feature>
<keyword evidence="3 5" id="KW-0235">DNA replication</keyword>
<evidence type="ECO:0000313" key="8">
    <source>
        <dbReference type="EMBL" id="KAH7972287.1"/>
    </source>
</evidence>
<reference evidence="8" key="2">
    <citation type="submission" date="2021-09" db="EMBL/GenBank/DDBJ databases">
        <authorList>
            <person name="Jia N."/>
            <person name="Wang J."/>
            <person name="Shi W."/>
            <person name="Du L."/>
            <person name="Sun Y."/>
            <person name="Zhan W."/>
            <person name="Jiang J."/>
            <person name="Wang Q."/>
            <person name="Zhang B."/>
            <person name="Ji P."/>
            <person name="Sakyi L.B."/>
            <person name="Cui X."/>
            <person name="Yuan T."/>
            <person name="Jiang B."/>
            <person name="Yang W."/>
            <person name="Lam T.T.-Y."/>
            <person name="Chang Q."/>
            <person name="Ding S."/>
            <person name="Wang X."/>
            <person name="Zhu J."/>
            <person name="Ruan X."/>
            <person name="Zhao L."/>
            <person name="Wei J."/>
            <person name="Que T."/>
            <person name="Du C."/>
            <person name="Cheng J."/>
            <person name="Dai P."/>
            <person name="Han X."/>
            <person name="Huang E."/>
            <person name="Gao Y."/>
            <person name="Liu J."/>
            <person name="Shao H."/>
            <person name="Ye R."/>
            <person name="Li L."/>
            <person name="Wei W."/>
            <person name="Wang X."/>
            <person name="Wang C."/>
            <person name="Huo Q."/>
            <person name="Li W."/>
            <person name="Guo W."/>
            <person name="Chen H."/>
            <person name="Chen S."/>
            <person name="Zhou L."/>
            <person name="Zhou L."/>
            <person name="Ni X."/>
            <person name="Tian J."/>
            <person name="Zhou Y."/>
            <person name="Sheng Y."/>
            <person name="Liu T."/>
            <person name="Pan Y."/>
            <person name="Xia L."/>
            <person name="Li J."/>
            <person name="Zhao F."/>
            <person name="Cao W."/>
        </authorList>
    </citation>
    <scope>NUCLEOTIDE SEQUENCE</scope>
    <source>
        <strain evidence="8">Rsan-2018</strain>
        <tissue evidence="8">Larvae</tissue>
    </source>
</reference>
<dbReference type="SUPFAM" id="SSF158573">
    <property type="entry name" value="GINS helical bundle-like"/>
    <property type="match status" value="1"/>
</dbReference>
<comment type="function">
    <text evidence="5">Required for correct functioning of the GINS complex, a complex that plays an essential role in the initiation of DNA replication, and progression of DNA replication forks. GINS complex seems to bind preferentially to single-stranded DNA.</text>
</comment>
<dbReference type="InterPro" id="IPR056783">
    <property type="entry name" value="PSF1_C"/>
</dbReference>
<dbReference type="Pfam" id="PF24997">
    <property type="entry name" value="PSF1_C"/>
    <property type="match status" value="1"/>
</dbReference>
<comment type="subcellular location">
    <subcellularLocation>
        <location evidence="1 5">Nucleus</location>
    </subcellularLocation>
</comment>
<dbReference type="GO" id="GO:1902983">
    <property type="term" value="P:DNA strand elongation involved in mitotic DNA replication"/>
    <property type="evidence" value="ECO:0007669"/>
    <property type="project" value="TreeGrafter"/>
</dbReference>
<proteinExistence type="inferred from homology"/>
<gene>
    <name evidence="8" type="ORF">HPB52_010826</name>
</gene>
<comment type="similarity">
    <text evidence="2 5">Belongs to the GINS1/PSF1 family.</text>
</comment>
<dbReference type="PANTHER" id="PTHR12914">
    <property type="entry name" value="PARTNER OF SLD5"/>
    <property type="match status" value="1"/>
</dbReference>
<comment type="caution">
    <text evidence="8">The sequence shown here is derived from an EMBL/GenBank/DDBJ whole genome shotgun (WGS) entry which is preliminary data.</text>
</comment>
<accession>A0A9D4T3M3</accession>
<keyword evidence="4 5" id="KW-0539">Nucleus</keyword>
<evidence type="ECO:0000313" key="9">
    <source>
        <dbReference type="Proteomes" id="UP000821837"/>
    </source>
</evidence>
<dbReference type="GO" id="GO:0000811">
    <property type="term" value="C:GINS complex"/>
    <property type="evidence" value="ECO:0007669"/>
    <property type="project" value="UniProtKB-UniRule"/>
</dbReference>
<dbReference type="Gene3D" id="1.20.58.1030">
    <property type="match status" value="1"/>
</dbReference>
<dbReference type="Proteomes" id="UP000821837">
    <property type="component" value="Chromosome 11"/>
</dbReference>
<dbReference type="PANTHER" id="PTHR12914:SF2">
    <property type="entry name" value="DNA REPLICATION COMPLEX GINS PROTEIN PSF1"/>
    <property type="match status" value="1"/>
</dbReference>
<dbReference type="CDD" id="cd21696">
    <property type="entry name" value="GINS_B_Psf1"/>
    <property type="match status" value="1"/>
</dbReference>
<evidence type="ECO:0000259" key="7">
    <source>
        <dbReference type="Pfam" id="PF24997"/>
    </source>
</evidence>
<name>A0A9D4T3M3_RHISA</name>
<sequence>MHGLRDHHLPCDAGIIITKKRESRVRAVLLCAYAAAVQVGMVLFVEKALELVKELKRSRGWLPPLKEDALRDCLADMQALFTENQNDVETHMENRHATVHARHVALSQIRRCLLAYLYQRLMSARDMRWGFGTALSADLRENLSEQEQQWLRRYNGLLADYMSSVGLDLSRYRSPPKSLYVQVRCVKDYGDFETEDGTCIVLARDTTHFLERSQCEKLIHQGIVEHVTS</sequence>
<dbReference type="InterPro" id="IPR036224">
    <property type="entry name" value="GINS_bundle-like_dom_sf"/>
</dbReference>
<evidence type="ECO:0000256" key="5">
    <source>
        <dbReference type="RuleBase" id="RU368085"/>
    </source>
</evidence>
<evidence type="ECO:0000256" key="2">
    <source>
        <dbReference type="ARBA" id="ARBA00006677"/>
    </source>
</evidence>
<dbReference type="CDD" id="cd11710">
    <property type="entry name" value="GINS_A_psf1"/>
    <property type="match status" value="1"/>
</dbReference>
<dbReference type="InterPro" id="IPR021151">
    <property type="entry name" value="GINS_A"/>
</dbReference>
<dbReference type="Pfam" id="PF05916">
    <property type="entry name" value="Sld5"/>
    <property type="match status" value="1"/>
</dbReference>
<evidence type="ECO:0000259" key="6">
    <source>
        <dbReference type="Pfam" id="PF05916"/>
    </source>
</evidence>
<evidence type="ECO:0000256" key="4">
    <source>
        <dbReference type="ARBA" id="ARBA00023242"/>
    </source>
</evidence>
<keyword evidence="9" id="KW-1185">Reference proteome</keyword>
<dbReference type="AlphaFoldDB" id="A0A9D4T3M3"/>
<dbReference type="EMBL" id="JABSTV010001247">
    <property type="protein sequence ID" value="KAH7972287.1"/>
    <property type="molecule type" value="Genomic_DNA"/>
</dbReference>
<comment type="subunit">
    <text evidence="5">Component of the GINS complex.</text>
</comment>
<feature type="domain" description="GINS subunit" evidence="6">
    <location>
        <begin position="83"/>
        <end position="165"/>
    </location>
</feature>
<evidence type="ECO:0000256" key="3">
    <source>
        <dbReference type="ARBA" id="ARBA00022705"/>
    </source>
</evidence>
<dbReference type="VEuPathDB" id="VectorBase:RSAN_039871"/>
<dbReference type="InterPro" id="IPR005339">
    <property type="entry name" value="GINS_Psf1"/>
</dbReference>
<reference evidence="8" key="1">
    <citation type="journal article" date="2020" name="Cell">
        <title>Large-Scale Comparative Analyses of Tick Genomes Elucidate Their Genetic Diversity and Vector Capacities.</title>
        <authorList>
            <consortium name="Tick Genome and Microbiome Consortium (TIGMIC)"/>
            <person name="Jia N."/>
            <person name="Wang J."/>
            <person name="Shi W."/>
            <person name="Du L."/>
            <person name="Sun Y."/>
            <person name="Zhan W."/>
            <person name="Jiang J.F."/>
            <person name="Wang Q."/>
            <person name="Zhang B."/>
            <person name="Ji P."/>
            <person name="Bell-Sakyi L."/>
            <person name="Cui X.M."/>
            <person name="Yuan T.T."/>
            <person name="Jiang B.G."/>
            <person name="Yang W.F."/>
            <person name="Lam T.T."/>
            <person name="Chang Q.C."/>
            <person name="Ding S.J."/>
            <person name="Wang X.J."/>
            <person name="Zhu J.G."/>
            <person name="Ruan X.D."/>
            <person name="Zhao L."/>
            <person name="Wei J.T."/>
            <person name="Ye R.Z."/>
            <person name="Que T.C."/>
            <person name="Du C.H."/>
            <person name="Zhou Y.H."/>
            <person name="Cheng J.X."/>
            <person name="Dai P.F."/>
            <person name="Guo W.B."/>
            <person name="Han X.H."/>
            <person name="Huang E.J."/>
            <person name="Li L.F."/>
            <person name="Wei W."/>
            <person name="Gao Y.C."/>
            <person name="Liu J.Z."/>
            <person name="Shao H.Z."/>
            <person name="Wang X."/>
            <person name="Wang C.C."/>
            <person name="Yang T.C."/>
            <person name="Huo Q.B."/>
            <person name="Li W."/>
            <person name="Chen H.Y."/>
            <person name="Chen S.E."/>
            <person name="Zhou L.G."/>
            <person name="Ni X.B."/>
            <person name="Tian J.H."/>
            <person name="Sheng Y."/>
            <person name="Liu T."/>
            <person name="Pan Y.S."/>
            <person name="Xia L.Y."/>
            <person name="Li J."/>
            <person name="Zhao F."/>
            <person name="Cao W.C."/>
        </authorList>
    </citation>
    <scope>NUCLEOTIDE SEQUENCE</scope>
    <source>
        <strain evidence="8">Rsan-2018</strain>
    </source>
</reference>
<protein>
    <recommendedName>
        <fullName evidence="5">DNA replication complex GINS protein PSF1</fullName>
    </recommendedName>
</protein>
<organism evidence="8 9">
    <name type="scientific">Rhipicephalus sanguineus</name>
    <name type="common">Brown dog tick</name>
    <name type="synonym">Ixodes sanguineus</name>
    <dbReference type="NCBI Taxonomy" id="34632"/>
    <lineage>
        <taxon>Eukaryota</taxon>
        <taxon>Metazoa</taxon>
        <taxon>Ecdysozoa</taxon>
        <taxon>Arthropoda</taxon>
        <taxon>Chelicerata</taxon>
        <taxon>Arachnida</taxon>
        <taxon>Acari</taxon>
        <taxon>Parasitiformes</taxon>
        <taxon>Ixodida</taxon>
        <taxon>Ixodoidea</taxon>
        <taxon>Ixodidae</taxon>
        <taxon>Rhipicephalinae</taxon>
        <taxon>Rhipicephalus</taxon>
        <taxon>Rhipicephalus</taxon>
    </lineage>
</organism>